<comment type="subcellular location">
    <subcellularLocation>
        <location evidence="1">Membrane</location>
        <topology evidence="1">Multi-pass membrane protein</topology>
    </subcellularLocation>
</comment>
<evidence type="ECO:0000256" key="5">
    <source>
        <dbReference type="ARBA" id="ARBA00022989"/>
    </source>
</evidence>
<dbReference type="CTD" id="8233706"/>
<dbReference type="Pfam" id="PF00002">
    <property type="entry name" value="7tm_2"/>
    <property type="match status" value="1"/>
</dbReference>
<evidence type="ECO:0000256" key="1">
    <source>
        <dbReference type="ARBA" id="ARBA00004141"/>
    </source>
</evidence>
<keyword evidence="7 11" id="KW-0472">Membrane</keyword>
<evidence type="ECO:0000256" key="4">
    <source>
        <dbReference type="ARBA" id="ARBA00022729"/>
    </source>
</evidence>
<feature type="transmembrane region" description="Helical" evidence="11">
    <location>
        <begin position="175"/>
        <end position="192"/>
    </location>
</feature>
<sequence>MLCIRKCCSDGEFFNSTKDECESSGNLMASGGNWRPKSKEIIDKYYLLSDTFPSCENPLLLKVPDHAYKSCNRFNKETDNDFKIFKNGSIKVNKYKNLYEPHQYCGEVTWHDNGKIYNQNLILCSALKNEQLNLKPIKSIVYGTLLILGGICLLITVAVSLYLPELRRRMHNKIALSHNASLMVAYFTWGIGQLSPNLGDRSCMLIALIIQFTFLASFFWLNVMCIDISMTFSSTKSLGHSNVGIYKKFLWYCIYSWGLTTIISIVTMIMEFLPDIPYDFLKPGFACSCGFNTANASILIYFYGPMSILLIFNLILFIFTTIKIMSVQKMTAILHKTDSNTTGGSSYQTDKQRLILYGKLFLLMGLTWITEIISWAVGGPEYYWYFSDILNLLRAVFIFILFVCKKSVYESLRRKLLGRKNFKNRGEGYGSKSVSDVMSTSTSLRDSKKSTKNRKDSSSEPQQQPQPPQQPEMEKLIFNKRKLKNNRIEESSM</sequence>
<dbReference type="VEuPathDB" id="VectorBase:PHUM009870"/>
<dbReference type="HOGENOM" id="CLU_002753_3_0_1"/>
<dbReference type="Gene3D" id="2.170.180.11">
    <property type="entry name" value="Methuselah ectodomain, domain 2"/>
    <property type="match status" value="1"/>
</dbReference>
<evidence type="ECO:0000256" key="9">
    <source>
        <dbReference type="ARBA" id="ARBA00023224"/>
    </source>
</evidence>
<evidence type="ECO:0000256" key="10">
    <source>
        <dbReference type="SAM" id="MobiDB-lite"/>
    </source>
</evidence>
<gene>
    <name evidence="14" type="primary">8233706</name>
    <name evidence="13" type="ORF">Phum_PHUM009870</name>
</gene>
<feature type="compositionally biased region" description="Polar residues" evidence="10">
    <location>
        <begin position="432"/>
        <end position="444"/>
    </location>
</feature>
<reference evidence="13" key="1">
    <citation type="submission" date="2007-04" db="EMBL/GenBank/DDBJ databases">
        <title>Annotation of Pediculus humanus corporis strain USDA.</title>
        <authorList>
            <person name="Kirkness E."/>
            <person name="Hannick L."/>
            <person name="Hass B."/>
            <person name="Bruggner R."/>
            <person name="Lawson D."/>
            <person name="Bidwell S."/>
            <person name="Joardar V."/>
            <person name="Caler E."/>
            <person name="Walenz B."/>
            <person name="Inman J."/>
            <person name="Schobel S."/>
            <person name="Galinsky K."/>
            <person name="Amedeo P."/>
            <person name="Strausberg R."/>
        </authorList>
    </citation>
    <scope>NUCLEOTIDE SEQUENCE</scope>
    <source>
        <strain evidence="13">USDA</strain>
    </source>
</reference>
<dbReference type="PANTHER" id="PTHR46953">
    <property type="entry name" value="G-PROTEIN COUPLED RECEPTOR MTH-LIKE 1-RELATED"/>
    <property type="match status" value="1"/>
</dbReference>
<dbReference type="OrthoDB" id="6082634at2759"/>
<dbReference type="GO" id="GO:0004930">
    <property type="term" value="F:G protein-coupled receptor activity"/>
    <property type="evidence" value="ECO:0007669"/>
    <property type="project" value="UniProtKB-KW"/>
</dbReference>
<dbReference type="InterPro" id="IPR023311">
    <property type="entry name" value="Methusela_ecto_dom_2"/>
</dbReference>
<evidence type="ECO:0000313" key="13">
    <source>
        <dbReference type="EMBL" id="EEB10007.1"/>
    </source>
</evidence>
<reference evidence="14" key="3">
    <citation type="submission" date="2020-05" db="UniProtKB">
        <authorList>
            <consortium name="EnsemblMetazoa"/>
        </authorList>
    </citation>
    <scope>IDENTIFICATION</scope>
    <source>
        <strain evidence="14">USDA</strain>
    </source>
</reference>
<reference evidence="13" key="2">
    <citation type="submission" date="2007-04" db="EMBL/GenBank/DDBJ databases">
        <title>The genome of the human body louse.</title>
        <authorList>
            <consortium name="The Human Body Louse Genome Consortium"/>
            <person name="Kirkness E."/>
            <person name="Walenz B."/>
            <person name="Hass B."/>
            <person name="Bruggner R."/>
            <person name="Strausberg R."/>
        </authorList>
    </citation>
    <scope>NUCLEOTIDE SEQUENCE</scope>
    <source>
        <strain evidence="13">USDA</strain>
    </source>
</reference>
<dbReference type="InterPro" id="IPR017981">
    <property type="entry name" value="GPCR_2-like_7TM"/>
</dbReference>
<evidence type="ECO:0000256" key="11">
    <source>
        <dbReference type="SAM" id="Phobius"/>
    </source>
</evidence>
<comment type="similarity">
    <text evidence="2">Belongs to the G-protein coupled receptor 2 family. Mth subfamily.</text>
</comment>
<evidence type="ECO:0000256" key="8">
    <source>
        <dbReference type="ARBA" id="ARBA00023170"/>
    </source>
</evidence>
<feature type="domain" description="G-protein coupled receptors family 2 profile 2" evidence="12">
    <location>
        <begin position="138"/>
        <end position="406"/>
    </location>
</feature>
<dbReference type="RefSeq" id="XP_002422745.1">
    <property type="nucleotide sequence ID" value="XM_002422700.1"/>
</dbReference>
<feature type="transmembrane region" description="Helical" evidence="11">
    <location>
        <begin position="140"/>
        <end position="163"/>
    </location>
</feature>
<feature type="transmembrane region" description="Helical" evidence="11">
    <location>
        <begin position="249"/>
        <end position="270"/>
    </location>
</feature>
<proteinExistence type="inferred from homology"/>
<dbReference type="GO" id="GO:0007166">
    <property type="term" value="P:cell surface receptor signaling pathway"/>
    <property type="evidence" value="ECO:0007669"/>
    <property type="project" value="InterPro"/>
</dbReference>
<evidence type="ECO:0000256" key="2">
    <source>
        <dbReference type="ARBA" id="ARBA00008979"/>
    </source>
</evidence>
<feature type="transmembrane region" description="Helical" evidence="11">
    <location>
        <begin position="382"/>
        <end position="404"/>
    </location>
</feature>
<dbReference type="eggNOG" id="KOG4193">
    <property type="taxonomic scope" value="Eukaryota"/>
</dbReference>
<keyword evidence="3 11" id="KW-0812">Transmembrane</keyword>
<organism>
    <name type="scientific">Pediculus humanus subsp. corporis</name>
    <name type="common">Body louse</name>
    <dbReference type="NCBI Taxonomy" id="121224"/>
    <lineage>
        <taxon>Eukaryota</taxon>
        <taxon>Metazoa</taxon>
        <taxon>Ecdysozoa</taxon>
        <taxon>Arthropoda</taxon>
        <taxon>Hexapoda</taxon>
        <taxon>Insecta</taxon>
        <taxon>Pterygota</taxon>
        <taxon>Neoptera</taxon>
        <taxon>Paraneoptera</taxon>
        <taxon>Psocodea</taxon>
        <taxon>Troctomorpha</taxon>
        <taxon>Phthiraptera</taxon>
        <taxon>Anoplura</taxon>
        <taxon>Pediculidae</taxon>
        <taxon>Pediculus</taxon>
    </lineage>
</organism>
<dbReference type="InterPro" id="IPR000832">
    <property type="entry name" value="GPCR_2_secretin-like"/>
</dbReference>
<evidence type="ECO:0000256" key="6">
    <source>
        <dbReference type="ARBA" id="ARBA00023040"/>
    </source>
</evidence>
<dbReference type="GO" id="GO:0016020">
    <property type="term" value="C:membrane"/>
    <property type="evidence" value="ECO:0007669"/>
    <property type="project" value="UniProtKB-SubCell"/>
</dbReference>
<evidence type="ECO:0000313" key="14">
    <source>
        <dbReference type="EnsemblMetazoa" id="PHUM009870-PA"/>
    </source>
</evidence>
<feature type="transmembrane region" description="Helical" evidence="11">
    <location>
        <begin position="300"/>
        <end position="322"/>
    </location>
</feature>
<feature type="transmembrane region" description="Helical" evidence="11">
    <location>
        <begin position="204"/>
        <end position="228"/>
    </location>
</feature>
<dbReference type="KEGG" id="phu:Phum_PHUM009870"/>
<keyword evidence="9" id="KW-0807">Transducer</keyword>
<dbReference type="EMBL" id="AAZO01000117">
    <property type="status" value="NOT_ANNOTATED_CDS"/>
    <property type="molecule type" value="Genomic_DNA"/>
</dbReference>
<accession>E0V9F1</accession>
<dbReference type="Proteomes" id="UP000009046">
    <property type="component" value="Unassembled WGS sequence"/>
</dbReference>
<dbReference type="PROSITE" id="PS50261">
    <property type="entry name" value="G_PROTEIN_RECEP_F2_4"/>
    <property type="match status" value="1"/>
</dbReference>
<evidence type="ECO:0000259" key="12">
    <source>
        <dbReference type="PROSITE" id="PS50261"/>
    </source>
</evidence>
<keyword evidence="4" id="KW-0732">Signal</keyword>
<evidence type="ECO:0000256" key="7">
    <source>
        <dbReference type="ARBA" id="ARBA00023136"/>
    </source>
</evidence>
<feature type="compositionally biased region" description="Basic and acidic residues" evidence="10">
    <location>
        <begin position="445"/>
        <end position="458"/>
    </location>
</feature>
<dbReference type="EMBL" id="DS234992">
    <property type="protein sequence ID" value="EEB10007.1"/>
    <property type="molecule type" value="Genomic_DNA"/>
</dbReference>
<keyword evidence="6" id="KW-0297">G-protein coupled receptor</keyword>
<keyword evidence="5 11" id="KW-1133">Transmembrane helix</keyword>
<feature type="transmembrane region" description="Helical" evidence="11">
    <location>
        <begin position="354"/>
        <end position="376"/>
    </location>
</feature>
<name>E0V9F1_PEDHC</name>
<dbReference type="OMA" id="RINESHW"/>
<dbReference type="PANTHER" id="PTHR46953:SF1">
    <property type="entry name" value="G-PROTEIN COUPLED RECEPTOR MTH-LIKE 1-RELATED"/>
    <property type="match status" value="1"/>
</dbReference>
<dbReference type="InParanoid" id="E0V9F1"/>
<evidence type="ECO:0000256" key="3">
    <source>
        <dbReference type="ARBA" id="ARBA00022692"/>
    </source>
</evidence>
<dbReference type="GeneID" id="8233706"/>
<dbReference type="SUPFAM" id="SSF81321">
    <property type="entry name" value="Family A G protein-coupled receptor-like"/>
    <property type="match status" value="1"/>
</dbReference>
<dbReference type="InterPro" id="IPR036272">
    <property type="entry name" value="Methuselah_N_sf"/>
</dbReference>
<dbReference type="AlphaFoldDB" id="E0V9F1"/>
<dbReference type="SUPFAM" id="SSF63877">
    <property type="entry name" value="Methuselah ectodomain"/>
    <property type="match status" value="1"/>
</dbReference>
<feature type="region of interest" description="Disordered" evidence="10">
    <location>
        <begin position="428"/>
        <end position="493"/>
    </location>
</feature>
<dbReference type="EnsemblMetazoa" id="PHUM009870-RA">
    <property type="protein sequence ID" value="PHUM009870-PA"/>
    <property type="gene ID" value="PHUM009870"/>
</dbReference>
<protein>
    <submittedName>
        <fullName evidence="13">G-protein coupled receptor MtH2, putative</fullName>
    </submittedName>
</protein>
<dbReference type="Gene3D" id="1.20.1070.10">
    <property type="entry name" value="Rhodopsin 7-helix transmembrane proteins"/>
    <property type="match status" value="1"/>
</dbReference>
<dbReference type="CDD" id="cd15039">
    <property type="entry name" value="7tmB3_Methuselah-like"/>
    <property type="match status" value="1"/>
</dbReference>
<keyword evidence="15" id="KW-1185">Reference proteome</keyword>
<keyword evidence="8 13" id="KW-0675">Receptor</keyword>
<dbReference type="InterPro" id="IPR052808">
    <property type="entry name" value="GPCR_Mth-like"/>
</dbReference>
<evidence type="ECO:0000313" key="15">
    <source>
        <dbReference type="Proteomes" id="UP000009046"/>
    </source>
</evidence>